<reference evidence="2" key="1">
    <citation type="journal article" date="2018" name="Nat. Plants">
        <title>Whole-genome landscape of Medicago truncatula symbiotic genes.</title>
        <authorList>
            <person name="Pecrix Y."/>
            <person name="Gamas P."/>
            <person name="Carrere S."/>
        </authorList>
    </citation>
    <scope>NUCLEOTIDE SEQUENCE</scope>
    <source>
        <tissue evidence="2">Leaves</tissue>
    </source>
</reference>
<comment type="caution">
    <text evidence="2">The sequence shown here is derived from an EMBL/GenBank/DDBJ whole genome shotgun (WGS) entry which is preliminary data.</text>
</comment>
<dbReference type="Gramene" id="rna31355">
    <property type="protein sequence ID" value="RHN56036.1"/>
    <property type="gene ID" value="gene31355"/>
</dbReference>
<keyword evidence="1" id="KW-0812">Transmembrane</keyword>
<keyword evidence="1" id="KW-0472">Membrane</keyword>
<organism evidence="2">
    <name type="scientific">Medicago truncatula</name>
    <name type="common">Barrel medic</name>
    <name type="synonym">Medicago tribuloides</name>
    <dbReference type="NCBI Taxonomy" id="3880"/>
    <lineage>
        <taxon>Eukaryota</taxon>
        <taxon>Viridiplantae</taxon>
        <taxon>Streptophyta</taxon>
        <taxon>Embryophyta</taxon>
        <taxon>Tracheophyta</taxon>
        <taxon>Spermatophyta</taxon>
        <taxon>Magnoliopsida</taxon>
        <taxon>eudicotyledons</taxon>
        <taxon>Gunneridae</taxon>
        <taxon>Pentapetalae</taxon>
        <taxon>rosids</taxon>
        <taxon>fabids</taxon>
        <taxon>Fabales</taxon>
        <taxon>Fabaceae</taxon>
        <taxon>Papilionoideae</taxon>
        <taxon>50 kb inversion clade</taxon>
        <taxon>NPAAA clade</taxon>
        <taxon>Hologalegina</taxon>
        <taxon>IRL clade</taxon>
        <taxon>Trifolieae</taxon>
        <taxon>Medicago</taxon>
    </lineage>
</organism>
<accession>A0A396HRM6</accession>
<evidence type="ECO:0000313" key="2">
    <source>
        <dbReference type="EMBL" id="RHN56036.1"/>
    </source>
</evidence>
<evidence type="ECO:0000256" key="1">
    <source>
        <dbReference type="SAM" id="Phobius"/>
    </source>
</evidence>
<proteinExistence type="predicted"/>
<dbReference type="Proteomes" id="UP000265566">
    <property type="component" value="Chromosome 5"/>
</dbReference>
<protein>
    <recommendedName>
        <fullName evidence="3">Transmembrane protein</fullName>
    </recommendedName>
</protein>
<dbReference type="AlphaFoldDB" id="A0A396HRM6"/>
<feature type="transmembrane region" description="Helical" evidence="1">
    <location>
        <begin position="89"/>
        <end position="109"/>
    </location>
</feature>
<sequence>MLLKLYISMFVEAVILHQITEKRFSKSTFGTSSFGNNTLCISCLCLRSVFAVLVEKNCIYMKIGRPAMLAYCVFLHGSDFPNCTWVSSYNLGFFCFPFTFLFYLVYPYFT</sequence>
<dbReference type="EMBL" id="PSQE01000005">
    <property type="protein sequence ID" value="RHN56036.1"/>
    <property type="molecule type" value="Genomic_DNA"/>
</dbReference>
<keyword evidence="1" id="KW-1133">Transmembrane helix</keyword>
<name>A0A396HRM6_MEDTR</name>
<gene>
    <name evidence="2" type="ORF">MtrunA17_Chr5g0425011</name>
</gene>
<evidence type="ECO:0008006" key="3">
    <source>
        <dbReference type="Google" id="ProtNLM"/>
    </source>
</evidence>